<keyword evidence="5" id="KW-0333">Golgi apparatus</keyword>
<dbReference type="AlphaFoldDB" id="A0A1H9E0R3"/>
<evidence type="ECO:0000256" key="5">
    <source>
        <dbReference type="ARBA" id="ARBA00023034"/>
    </source>
</evidence>
<reference evidence="9" key="1">
    <citation type="submission" date="2016-10" db="EMBL/GenBank/DDBJ databases">
        <authorList>
            <person name="Varghese N."/>
            <person name="Submissions S."/>
        </authorList>
    </citation>
    <scope>NUCLEOTIDE SEQUENCE [LARGE SCALE GENOMIC DNA]</scope>
    <source>
        <strain evidence="9">DSM 24740</strain>
    </source>
</reference>
<comment type="subcellular location">
    <subcellularLocation>
        <location evidence="1">Golgi apparatus membrane</location>
        <topology evidence="1">Single-pass type II membrane protein</topology>
    </subcellularLocation>
</comment>
<evidence type="ECO:0000256" key="1">
    <source>
        <dbReference type="ARBA" id="ARBA00004323"/>
    </source>
</evidence>
<keyword evidence="7" id="KW-0325">Glycoprotein</keyword>
<accession>A0A1H9E0R3</accession>
<dbReference type="InParanoid" id="A0A1H9E0R3"/>
<protein>
    <submittedName>
        <fullName evidence="8">Sulfotransferase family protein</fullName>
    </submittedName>
</protein>
<evidence type="ECO:0000256" key="2">
    <source>
        <dbReference type="ARBA" id="ARBA00022679"/>
    </source>
</evidence>
<dbReference type="SUPFAM" id="SSF52540">
    <property type="entry name" value="P-loop containing nucleoside triphosphate hydrolases"/>
    <property type="match status" value="1"/>
</dbReference>
<dbReference type="Gene3D" id="3.40.50.300">
    <property type="entry name" value="P-loop containing nucleotide triphosphate hydrolases"/>
    <property type="match status" value="1"/>
</dbReference>
<evidence type="ECO:0000256" key="4">
    <source>
        <dbReference type="ARBA" id="ARBA00022989"/>
    </source>
</evidence>
<dbReference type="Proteomes" id="UP000199021">
    <property type="component" value="Unassembled WGS sequence"/>
</dbReference>
<dbReference type="PANTHER" id="PTHR12137">
    <property type="entry name" value="CARBOHYDRATE SULFOTRANSFERASE"/>
    <property type="match status" value="1"/>
</dbReference>
<dbReference type="GO" id="GO:0016020">
    <property type="term" value="C:membrane"/>
    <property type="evidence" value="ECO:0007669"/>
    <property type="project" value="InterPro"/>
</dbReference>
<evidence type="ECO:0000313" key="8">
    <source>
        <dbReference type="EMBL" id="SEQ18528.1"/>
    </source>
</evidence>
<gene>
    <name evidence="8" type="ORF">SAMN05444359_106181</name>
</gene>
<evidence type="ECO:0000313" key="9">
    <source>
        <dbReference type="Proteomes" id="UP000199021"/>
    </source>
</evidence>
<dbReference type="EMBL" id="FOFB01000006">
    <property type="protein sequence ID" value="SEQ18528.1"/>
    <property type="molecule type" value="Genomic_DNA"/>
</dbReference>
<dbReference type="OrthoDB" id="288532at2"/>
<dbReference type="GO" id="GO:0008146">
    <property type="term" value="F:sulfotransferase activity"/>
    <property type="evidence" value="ECO:0007669"/>
    <property type="project" value="InterPro"/>
</dbReference>
<evidence type="ECO:0000256" key="3">
    <source>
        <dbReference type="ARBA" id="ARBA00022692"/>
    </source>
</evidence>
<dbReference type="InterPro" id="IPR027417">
    <property type="entry name" value="P-loop_NTPase"/>
</dbReference>
<evidence type="ECO:0000256" key="6">
    <source>
        <dbReference type="ARBA" id="ARBA00023136"/>
    </source>
</evidence>
<keyword evidence="3" id="KW-0812">Transmembrane</keyword>
<dbReference type="STRING" id="478744.SAMN05444359_106181"/>
<keyword evidence="4" id="KW-1133">Transmembrane helix</keyword>
<keyword evidence="2 8" id="KW-0808">Transferase</keyword>
<proteinExistence type="predicted"/>
<dbReference type="Pfam" id="PF03567">
    <property type="entry name" value="Sulfotransfer_2"/>
    <property type="match status" value="1"/>
</dbReference>
<keyword evidence="9" id="KW-1185">Reference proteome</keyword>
<sequence>MLLSHDKKFIFIHVYKTAGTSVRQQFLPYCRPLDRLVYDYPVSRKLVVGMNKIFGLQNDGNRKFTGFHKHEAASVVKDKLGDEIWNDYYSFAFVRNPFDWLTSLYFYIRQSPSHVHHAKANALEFSDWLQWYIFEHGFQLQSKYVADENGTILVDKLGRFERLEEDIDEISQKLGIPFERVSHKNASRQKKRDFRSYYSAADRALVEQKYATDLRLFGYQFDSPQTK</sequence>
<keyword evidence="6" id="KW-0472">Membrane</keyword>
<name>A0A1H9E0R3_9BACT</name>
<evidence type="ECO:0000256" key="7">
    <source>
        <dbReference type="ARBA" id="ARBA00023180"/>
    </source>
</evidence>
<dbReference type="PANTHER" id="PTHR12137:SF33">
    <property type="entry name" value="CARBOHYDRATE SULFOTRANSFERASE 14"/>
    <property type="match status" value="1"/>
</dbReference>
<organism evidence="8 9">
    <name type="scientific">Neolewinella agarilytica</name>
    <dbReference type="NCBI Taxonomy" id="478744"/>
    <lineage>
        <taxon>Bacteria</taxon>
        <taxon>Pseudomonadati</taxon>
        <taxon>Bacteroidota</taxon>
        <taxon>Saprospiria</taxon>
        <taxon>Saprospirales</taxon>
        <taxon>Lewinellaceae</taxon>
        <taxon>Neolewinella</taxon>
    </lineage>
</organism>
<dbReference type="RefSeq" id="WP_090166883.1">
    <property type="nucleotide sequence ID" value="NZ_FOFB01000006.1"/>
</dbReference>
<dbReference type="InterPro" id="IPR005331">
    <property type="entry name" value="Sulfotransferase"/>
</dbReference>
<dbReference type="GO" id="GO:0016051">
    <property type="term" value="P:carbohydrate biosynthetic process"/>
    <property type="evidence" value="ECO:0007669"/>
    <property type="project" value="InterPro"/>
</dbReference>
<dbReference type="InterPro" id="IPR018011">
    <property type="entry name" value="Carb_sulfotrans_8-10"/>
</dbReference>